<evidence type="ECO:0000313" key="2">
    <source>
        <dbReference type="EMBL" id="PHT82033.1"/>
    </source>
</evidence>
<dbReference type="Gramene" id="PHT82033">
    <property type="protein sequence ID" value="PHT82033"/>
    <property type="gene ID" value="T459_15048"/>
</dbReference>
<gene>
    <name evidence="2" type="ORF">T459_15048</name>
</gene>
<feature type="region of interest" description="Disordered" evidence="1">
    <location>
        <begin position="1"/>
        <end position="24"/>
    </location>
</feature>
<reference evidence="2 3" key="1">
    <citation type="journal article" date="2014" name="Nat. Genet.">
        <title>Genome sequence of the hot pepper provides insights into the evolution of pungency in Capsicum species.</title>
        <authorList>
            <person name="Kim S."/>
            <person name="Park M."/>
            <person name="Yeom S.I."/>
            <person name="Kim Y.M."/>
            <person name="Lee J.M."/>
            <person name="Lee H.A."/>
            <person name="Seo E."/>
            <person name="Choi J."/>
            <person name="Cheong K."/>
            <person name="Kim K.T."/>
            <person name="Jung K."/>
            <person name="Lee G.W."/>
            <person name="Oh S.K."/>
            <person name="Bae C."/>
            <person name="Kim S.B."/>
            <person name="Lee H.Y."/>
            <person name="Kim S.Y."/>
            <person name="Kim M.S."/>
            <person name="Kang B.C."/>
            <person name="Jo Y.D."/>
            <person name="Yang H.B."/>
            <person name="Jeong H.J."/>
            <person name="Kang W.H."/>
            <person name="Kwon J.K."/>
            <person name="Shin C."/>
            <person name="Lim J.Y."/>
            <person name="Park J.H."/>
            <person name="Huh J.H."/>
            <person name="Kim J.S."/>
            <person name="Kim B.D."/>
            <person name="Cohen O."/>
            <person name="Paran I."/>
            <person name="Suh M.C."/>
            <person name="Lee S.B."/>
            <person name="Kim Y.K."/>
            <person name="Shin Y."/>
            <person name="Noh S.J."/>
            <person name="Park J."/>
            <person name="Seo Y.S."/>
            <person name="Kwon S.Y."/>
            <person name="Kim H.A."/>
            <person name="Park J.M."/>
            <person name="Kim H.J."/>
            <person name="Choi S.B."/>
            <person name="Bosland P.W."/>
            <person name="Reeves G."/>
            <person name="Jo S.H."/>
            <person name="Lee B.W."/>
            <person name="Cho H.T."/>
            <person name="Choi H.S."/>
            <person name="Lee M.S."/>
            <person name="Yu Y."/>
            <person name="Do Choi Y."/>
            <person name="Park B.S."/>
            <person name="van Deynze A."/>
            <person name="Ashrafi H."/>
            <person name="Hill T."/>
            <person name="Kim W.T."/>
            <person name="Pai H.S."/>
            <person name="Ahn H.K."/>
            <person name="Yeam I."/>
            <person name="Giovannoni J.J."/>
            <person name="Rose J.K."/>
            <person name="Sorensen I."/>
            <person name="Lee S.J."/>
            <person name="Kim R.W."/>
            <person name="Choi I.Y."/>
            <person name="Choi B.S."/>
            <person name="Lim J.S."/>
            <person name="Lee Y.H."/>
            <person name="Choi D."/>
        </authorList>
    </citation>
    <scope>NUCLEOTIDE SEQUENCE [LARGE SCALE GENOMIC DNA]</scope>
    <source>
        <strain evidence="3">cv. CM334</strain>
    </source>
</reference>
<dbReference type="OMA" id="ACYKAVG"/>
<dbReference type="Proteomes" id="UP000222542">
    <property type="component" value="Unassembled WGS sequence"/>
</dbReference>
<evidence type="ECO:0000313" key="3">
    <source>
        <dbReference type="Proteomes" id="UP000222542"/>
    </source>
</evidence>
<dbReference type="Pfam" id="PF26178">
    <property type="entry name" value="PI-PLC_cat"/>
    <property type="match status" value="1"/>
</dbReference>
<reference evidence="2 3" key="2">
    <citation type="journal article" date="2017" name="Genome Biol.">
        <title>New reference genome sequences of hot pepper reveal the massive evolution of plant disease-resistance genes by retroduplication.</title>
        <authorList>
            <person name="Kim S."/>
            <person name="Park J."/>
            <person name="Yeom S.I."/>
            <person name="Kim Y.M."/>
            <person name="Seo E."/>
            <person name="Kim K.T."/>
            <person name="Kim M.S."/>
            <person name="Lee J.M."/>
            <person name="Cheong K."/>
            <person name="Shin H.S."/>
            <person name="Kim S.B."/>
            <person name="Han K."/>
            <person name="Lee J."/>
            <person name="Park M."/>
            <person name="Lee H.A."/>
            <person name="Lee H.Y."/>
            <person name="Lee Y."/>
            <person name="Oh S."/>
            <person name="Lee J.H."/>
            <person name="Choi E."/>
            <person name="Choi E."/>
            <person name="Lee S.E."/>
            <person name="Jeon J."/>
            <person name="Kim H."/>
            <person name="Choi G."/>
            <person name="Song H."/>
            <person name="Lee J."/>
            <person name="Lee S.C."/>
            <person name="Kwon J.K."/>
            <person name="Lee H.Y."/>
            <person name="Koo N."/>
            <person name="Hong Y."/>
            <person name="Kim R.W."/>
            <person name="Kang W.H."/>
            <person name="Huh J.H."/>
            <person name="Kang B.C."/>
            <person name="Yang T.J."/>
            <person name="Lee Y.H."/>
            <person name="Bennetzen J.L."/>
            <person name="Choi D."/>
        </authorList>
    </citation>
    <scope>NUCLEOTIDE SEQUENCE [LARGE SCALE GENOMIC DNA]</scope>
    <source>
        <strain evidence="3">cv. CM334</strain>
    </source>
</reference>
<comment type="caution">
    <text evidence="2">The sequence shown here is derived from an EMBL/GenBank/DDBJ whole genome shotgun (WGS) entry which is preliminary data.</text>
</comment>
<organism evidence="2 3">
    <name type="scientific">Capsicum annuum</name>
    <name type="common">Capsicum pepper</name>
    <dbReference type="NCBI Taxonomy" id="4072"/>
    <lineage>
        <taxon>Eukaryota</taxon>
        <taxon>Viridiplantae</taxon>
        <taxon>Streptophyta</taxon>
        <taxon>Embryophyta</taxon>
        <taxon>Tracheophyta</taxon>
        <taxon>Spermatophyta</taxon>
        <taxon>Magnoliopsida</taxon>
        <taxon>eudicotyledons</taxon>
        <taxon>Gunneridae</taxon>
        <taxon>Pentapetalae</taxon>
        <taxon>asterids</taxon>
        <taxon>lamiids</taxon>
        <taxon>Solanales</taxon>
        <taxon>Solanaceae</taxon>
        <taxon>Solanoideae</taxon>
        <taxon>Capsiceae</taxon>
        <taxon>Capsicum</taxon>
    </lineage>
</organism>
<accession>A0A2G2ZJ68</accession>
<dbReference type="InterPro" id="IPR051057">
    <property type="entry name" value="PI-PLC_domain"/>
</dbReference>
<dbReference type="EMBL" id="AYRZ02000005">
    <property type="protein sequence ID" value="PHT82033.1"/>
    <property type="molecule type" value="Genomic_DNA"/>
</dbReference>
<name>A0A2G2ZJ68_CAPAN</name>
<proteinExistence type="predicted"/>
<dbReference type="AlphaFoldDB" id="A0A2G2ZJ68"/>
<keyword evidence="3" id="KW-1185">Reference proteome</keyword>
<dbReference type="PANTHER" id="PTHR13593">
    <property type="match status" value="1"/>
</dbReference>
<dbReference type="PANTHER" id="PTHR13593:SF140">
    <property type="entry name" value="PLC-LIKE PHOSPHODIESTERASE"/>
    <property type="match status" value="1"/>
</dbReference>
<evidence type="ECO:0000256" key="1">
    <source>
        <dbReference type="SAM" id="MobiDB-lite"/>
    </source>
</evidence>
<sequence length="108" mass="11589">MVENKPGDPGVAPGSCSSSKESKPLNSRSASLFLMNYFPTVAVQNGDYKEHSTQLVDTAAACYKAVGNMMPKYVAVNFYMRSDRGGVFNVLDQINGRTLCGCPTVTAN</sequence>
<protein>
    <submittedName>
        <fullName evidence="2">Uncharacterized protein</fullName>
    </submittedName>
</protein>
<dbReference type="STRING" id="4072.A0A2G2ZJ68"/>
<feature type="compositionally biased region" description="Polar residues" evidence="1">
    <location>
        <begin position="15"/>
        <end position="24"/>
    </location>
</feature>